<feature type="transmembrane region" description="Helical" evidence="10">
    <location>
        <begin position="15"/>
        <end position="37"/>
    </location>
</feature>
<dbReference type="SUPFAM" id="SSF55874">
    <property type="entry name" value="ATPase domain of HSP90 chaperone/DNA topoisomerase II/histidine kinase"/>
    <property type="match status" value="1"/>
</dbReference>
<evidence type="ECO:0000259" key="12">
    <source>
        <dbReference type="Pfam" id="PF07730"/>
    </source>
</evidence>
<evidence type="ECO:0000259" key="11">
    <source>
        <dbReference type="Pfam" id="PF02518"/>
    </source>
</evidence>
<evidence type="ECO:0000256" key="1">
    <source>
        <dbReference type="ARBA" id="ARBA00000085"/>
    </source>
</evidence>
<dbReference type="Pfam" id="PF02518">
    <property type="entry name" value="HATPase_c"/>
    <property type="match status" value="1"/>
</dbReference>
<keyword evidence="3" id="KW-0597">Phosphoprotein</keyword>
<feature type="region of interest" description="Disordered" evidence="9">
    <location>
        <begin position="341"/>
        <end position="405"/>
    </location>
</feature>
<evidence type="ECO:0000256" key="10">
    <source>
        <dbReference type="SAM" id="Phobius"/>
    </source>
</evidence>
<evidence type="ECO:0000313" key="13">
    <source>
        <dbReference type="EMBL" id="MFC1400432.1"/>
    </source>
</evidence>
<evidence type="ECO:0000256" key="6">
    <source>
        <dbReference type="ARBA" id="ARBA00022777"/>
    </source>
</evidence>
<name>A0ABV6UG51_9ACTN</name>
<dbReference type="PROSITE" id="PS51257">
    <property type="entry name" value="PROKAR_LIPOPROTEIN"/>
    <property type="match status" value="1"/>
</dbReference>
<evidence type="ECO:0000256" key="3">
    <source>
        <dbReference type="ARBA" id="ARBA00022553"/>
    </source>
</evidence>
<organism evidence="13 14">
    <name type="scientific">Streptacidiphilus cavernicola</name>
    <dbReference type="NCBI Taxonomy" id="3342716"/>
    <lineage>
        <taxon>Bacteria</taxon>
        <taxon>Bacillati</taxon>
        <taxon>Actinomycetota</taxon>
        <taxon>Actinomycetes</taxon>
        <taxon>Kitasatosporales</taxon>
        <taxon>Streptomycetaceae</taxon>
        <taxon>Streptacidiphilus</taxon>
    </lineage>
</organism>
<dbReference type="InterPro" id="IPR011712">
    <property type="entry name" value="Sig_transdc_His_kin_sub3_dim/P"/>
</dbReference>
<comment type="catalytic activity">
    <reaction evidence="1">
        <text>ATP + protein L-histidine = ADP + protein N-phospho-L-histidine.</text>
        <dbReference type="EC" id="2.7.13.3"/>
    </reaction>
</comment>
<evidence type="ECO:0000313" key="14">
    <source>
        <dbReference type="Proteomes" id="UP001592528"/>
    </source>
</evidence>
<dbReference type="Pfam" id="PF07730">
    <property type="entry name" value="HisKA_3"/>
    <property type="match status" value="1"/>
</dbReference>
<sequence length="405" mass="43342">MITGWKRYLREHPRLADGAVAVLLFVGCVPATVFITQDRPGHPAWWNAAVLLAVSSAALLWQRSHTRTVVAVTTVCAVVACALGYLLTPLLLGPLMVALYRLAVDGTRKVAFGYASAVALLLAFTTMVVRPTGYAFILNTVNPAAMIVIPALLGYAVQNRRAYQDAVAARVAQAEHAREEEVRHRVAEERMRIARELHDVVAHHLALANAQTGTIAYLMHSHPVEAEKLLVELAGTTSSALRELKATVGLLRQGDDAGQPLEPSPGLERLPDLAEAMRTTGLTVTLSTEGTPQQLSPGVDLTAYRIIQEALTNVSKHAGTAVAEVELTYSTGLLNITVRNEEGAPHRGPRSAESGADSGYGLLGMRERAQSVGGRLRAEPRPGGGFEVAAALPLHPRVPDEETTP</sequence>
<keyword evidence="4" id="KW-0808">Transferase</keyword>
<dbReference type="EC" id="2.7.13.3" evidence="2"/>
<feature type="transmembrane region" description="Helical" evidence="10">
    <location>
        <begin position="136"/>
        <end position="157"/>
    </location>
</feature>
<feature type="transmembrane region" description="Helical" evidence="10">
    <location>
        <begin position="68"/>
        <end position="91"/>
    </location>
</feature>
<proteinExistence type="predicted"/>
<dbReference type="InterPro" id="IPR003594">
    <property type="entry name" value="HATPase_dom"/>
</dbReference>
<dbReference type="CDD" id="cd16917">
    <property type="entry name" value="HATPase_UhpB-NarQ-NarX-like"/>
    <property type="match status" value="1"/>
</dbReference>
<dbReference type="InterPro" id="IPR036890">
    <property type="entry name" value="HATPase_C_sf"/>
</dbReference>
<keyword evidence="7" id="KW-0067">ATP-binding</keyword>
<protein>
    <recommendedName>
        <fullName evidence="2">histidine kinase</fullName>
        <ecNumber evidence="2">2.7.13.3</ecNumber>
    </recommendedName>
</protein>
<dbReference type="InterPro" id="IPR050482">
    <property type="entry name" value="Sensor_HK_TwoCompSys"/>
</dbReference>
<feature type="transmembrane region" description="Helical" evidence="10">
    <location>
        <begin position="111"/>
        <end position="129"/>
    </location>
</feature>
<dbReference type="Gene3D" id="3.30.565.10">
    <property type="entry name" value="Histidine kinase-like ATPase, C-terminal domain"/>
    <property type="match status" value="1"/>
</dbReference>
<keyword evidence="10" id="KW-0812">Transmembrane</keyword>
<dbReference type="PANTHER" id="PTHR24421">
    <property type="entry name" value="NITRATE/NITRITE SENSOR PROTEIN NARX-RELATED"/>
    <property type="match status" value="1"/>
</dbReference>
<keyword evidence="6 13" id="KW-0418">Kinase</keyword>
<dbReference type="EMBL" id="JBHEZZ010000002">
    <property type="protein sequence ID" value="MFC1400432.1"/>
    <property type="molecule type" value="Genomic_DNA"/>
</dbReference>
<keyword evidence="10" id="KW-0472">Membrane</keyword>
<accession>A0ABV6UG51</accession>
<dbReference type="GO" id="GO:0016301">
    <property type="term" value="F:kinase activity"/>
    <property type="evidence" value="ECO:0007669"/>
    <property type="project" value="UniProtKB-KW"/>
</dbReference>
<dbReference type="PANTHER" id="PTHR24421:SF10">
    <property type="entry name" value="NITRATE_NITRITE SENSOR PROTEIN NARQ"/>
    <property type="match status" value="1"/>
</dbReference>
<reference evidence="13 14" key="1">
    <citation type="submission" date="2024-09" db="EMBL/GenBank/DDBJ databases">
        <authorList>
            <person name="Lee S.D."/>
        </authorList>
    </citation>
    <scope>NUCLEOTIDE SEQUENCE [LARGE SCALE GENOMIC DNA]</scope>
    <source>
        <strain evidence="13 14">N1-5</strain>
    </source>
</reference>
<feature type="domain" description="Signal transduction histidine kinase subgroup 3 dimerisation and phosphoacceptor" evidence="12">
    <location>
        <begin position="189"/>
        <end position="255"/>
    </location>
</feature>
<evidence type="ECO:0000256" key="4">
    <source>
        <dbReference type="ARBA" id="ARBA00022679"/>
    </source>
</evidence>
<keyword evidence="8" id="KW-0902">Two-component regulatory system</keyword>
<keyword evidence="14" id="KW-1185">Reference proteome</keyword>
<gene>
    <name evidence="13" type="ORF">ACEZDJ_03910</name>
</gene>
<dbReference type="Gene3D" id="1.20.5.1930">
    <property type="match status" value="1"/>
</dbReference>
<feature type="transmembrane region" description="Helical" evidence="10">
    <location>
        <begin position="43"/>
        <end position="61"/>
    </location>
</feature>
<evidence type="ECO:0000256" key="9">
    <source>
        <dbReference type="SAM" id="MobiDB-lite"/>
    </source>
</evidence>
<comment type="caution">
    <text evidence="13">The sequence shown here is derived from an EMBL/GenBank/DDBJ whole genome shotgun (WGS) entry which is preliminary data.</text>
</comment>
<dbReference type="RefSeq" id="WP_030261286.1">
    <property type="nucleotide sequence ID" value="NZ_JBHEZZ010000002.1"/>
</dbReference>
<keyword evidence="10" id="KW-1133">Transmembrane helix</keyword>
<evidence type="ECO:0000256" key="5">
    <source>
        <dbReference type="ARBA" id="ARBA00022741"/>
    </source>
</evidence>
<keyword evidence="5" id="KW-0547">Nucleotide-binding</keyword>
<evidence type="ECO:0000256" key="7">
    <source>
        <dbReference type="ARBA" id="ARBA00022840"/>
    </source>
</evidence>
<evidence type="ECO:0000256" key="2">
    <source>
        <dbReference type="ARBA" id="ARBA00012438"/>
    </source>
</evidence>
<feature type="domain" description="Histidine kinase/HSP90-like ATPase" evidence="11">
    <location>
        <begin position="301"/>
        <end position="395"/>
    </location>
</feature>
<evidence type="ECO:0000256" key="8">
    <source>
        <dbReference type="ARBA" id="ARBA00023012"/>
    </source>
</evidence>
<dbReference type="Proteomes" id="UP001592528">
    <property type="component" value="Unassembled WGS sequence"/>
</dbReference>